<reference evidence="2" key="1">
    <citation type="submission" date="2021-02" db="EMBL/GenBank/DDBJ databases">
        <authorList>
            <person name="Nowell W R."/>
        </authorList>
    </citation>
    <scope>NUCLEOTIDE SEQUENCE</scope>
</reference>
<dbReference type="EMBL" id="CAJOBF010016854">
    <property type="protein sequence ID" value="CAF4358085.1"/>
    <property type="molecule type" value="Genomic_DNA"/>
</dbReference>
<evidence type="ECO:0000313" key="1">
    <source>
        <dbReference type="EMBL" id="CAF4082169.1"/>
    </source>
</evidence>
<proteinExistence type="predicted"/>
<organism evidence="2 3">
    <name type="scientific">Rotaria magnacalcarata</name>
    <dbReference type="NCBI Taxonomy" id="392030"/>
    <lineage>
        <taxon>Eukaryota</taxon>
        <taxon>Metazoa</taxon>
        <taxon>Spiralia</taxon>
        <taxon>Gnathifera</taxon>
        <taxon>Rotifera</taxon>
        <taxon>Eurotatoria</taxon>
        <taxon>Bdelloidea</taxon>
        <taxon>Philodinida</taxon>
        <taxon>Philodinidae</taxon>
        <taxon>Rotaria</taxon>
    </lineage>
</organism>
<evidence type="ECO:0000313" key="3">
    <source>
        <dbReference type="Proteomes" id="UP000663842"/>
    </source>
</evidence>
<feature type="non-terminal residue" evidence="2">
    <location>
        <position position="1"/>
    </location>
</feature>
<evidence type="ECO:0000313" key="2">
    <source>
        <dbReference type="EMBL" id="CAF4358085.1"/>
    </source>
</evidence>
<gene>
    <name evidence="1" type="ORF">SMN809_LOCUS16371</name>
    <name evidence="2" type="ORF">UXM345_LOCUS36352</name>
</gene>
<comment type="caution">
    <text evidence="2">The sequence shown here is derived from an EMBL/GenBank/DDBJ whole genome shotgun (WGS) entry which is preliminary data.</text>
</comment>
<name>A0A820LIV2_9BILA</name>
<accession>A0A820LIV2</accession>
<dbReference type="Proteomes" id="UP000676336">
    <property type="component" value="Unassembled WGS sequence"/>
</dbReference>
<protein>
    <submittedName>
        <fullName evidence="2">Uncharacterized protein</fullName>
    </submittedName>
</protein>
<sequence length="65" mass="7026">SCFIKPQYDLLEPVPVPNLLVQPKKSLQGKSTTITGAMGGQFAAMQLQSQTKSKCSSLIAFLQNN</sequence>
<dbReference type="EMBL" id="CAJOBI010007300">
    <property type="protein sequence ID" value="CAF4082169.1"/>
    <property type="molecule type" value="Genomic_DNA"/>
</dbReference>
<dbReference type="Proteomes" id="UP000663842">
    <property type="component" value="Unassembled WGS sequence"/>
</dbReference>
<dbReference type="AlphaFoldDB" id="A0A820LIV2"/>